<evidence type="ECO:0000313" key="16">
    <source>
        <dbReference type="EMBL" id="OGM61175.1"/>
    </source>
</evidence>
<comment type="catalytic activity">
    <reaction evidence="14">
        <text>pyruvate + ATP + H2O = phosphoenolpyruvate + AMP + phosphate + 2 H(+)</text>
        <dbReference type="Rhea" id="RHEA:11364"/>
        <dbReference type="ChEBI" id="CHEBI:15361"/>
        <dbReference type="ChEBI" id="CHEBI:15377"/>
        <dbReference type="ChEBI" id="CHEBI:15378"/>
        <dbReference type="ChEBI" id="CHEBI:30616"/>
        <dbReference type="ChEBI" id="CHEBI:43474"/>
        <dbReference type="ChEBI" id="CHEBI:58702"/>
        <dbReference type="ChEBI" id="CHEBI:456215"/>
        <dbReference type="EC" id="2.7.9.2"/>
    </reaction>
</comment>
<keyword evidence="7" id="KW-0808">Transferase</keyword>
<dbReference type="AlphaFoldDB" id="A0A1F8BCT7"/>
<dbReference type="InterPro" id="IPR006319">
    <property type="entry name" value="PEP_synth"/>
</dbReference>
<dbReference type="InterPro" id="IPR002192">
    <property type="entry name" value="PPDK_AMP/ATP-bd"/>
</dbReference>
<keyword evidence="9" id="KW-0547">Nucleotide-binding</keyword>
<dbReference type="GO" id="GO:0008986">
    <property type="term" value="F:pyruvate, water dikinase activity"/>
    <property type="evidence" value="ECO:0007669"/>
    <property type="project" value="UniProtKB-EC"/>
</dbReference>
<evidence type="ECO:0000256" key="13">
    <source>
        <dbReference type="ARBA" id="ARBA00033470"/>
    </source>
</evidence>
<sequence length="672" mass="76064">MKWLISPEDYPLPNPRIDGWRKLREVKARTVDIFVLPLEVFDLYRKKGSFPKDFEEELGNKAKEIIEKSPSHTAIIRRAFVVPGLENPPGPRFLGLKTKEEVVNAVCELYSFAIKQGYAKDPKSQISGWLEPPSLILDIEKFKENPQSTMIPYGGYAISENGITEIYAVFGINEGVQSLVADRYVLEIRRGKYYVIRKEIPQKNLMLCTTLSTQSQRFFVPVEMQFDQVLSDSEIPEVARVVYELSQKYGPQRVEFSTDEGGICFNEVADYYKKQPMATQVNTKVIGETLSITGVADLDKLTKLTRDELNSGQKMILVDENVILKRNYDVLGALASWKDNLYVLYPGVAATQHAMRILADKGHRAFLIGSQKFEEGDKVQIVTTGGKVRITNLSKTEDQKVITLWDASLFGTELCGGKAYRLSQLKTFGFQVPHGSVCTTVLFDEVLKILGVDKLTLENFPKIEKKISIDNKRVKFVVDDLLPEYRKQNKVFSIRSSATLEDSYKHSLAGIFESFLNVDPGKLSENIIKVIRSTFSKRAVEYLSHHKDLVKNLKMAVVVQDMIKAKVAGVIFGAKVQTKDHNIVEIEASTGLGEALVSGKAKVVEYYSFNRQERRIVERKGPELLTQPEVKALFMLSERLRSEFSDIPQDIEWAIDKGGQIWVLQSRDLFVS</sequence>
<dbReference type="GO" id="GO:0046872">
    <property type="term" value="F:metal ion binding"/>
    <property type="evidence" value="ECO:0007669"/>
    <property type="project" value="UniProtKB-KW"/>
</dbReference>
<evidence type="ECO:0000259" key="15">
    <source>
        <dbReference type="Pfam" id="PF01326"/>
    </source>
</evidence>
<dbReference type="EMBL" id="MGHF01000045">
    <property type="protein sequence ID" value="OGM61175.1"/>
    <property type="molecule type" value="Genomic_DNA"/>
</dbReference>
<comment type="caution">
    <text evidence="16">The sequence shown here is derived from an EMBL/GenBank/DDBJ whole genome shotgun (WGS) entry which is preliminary data.</text>
</comment>
<evidence type="ECO:0000256" key="3">
    <source>
        <dbReference type="ARBA" id="ARBA00004742"/>
    </source>
</evidence>
<protein>
    <recommendedName>
        <fullName evidence="6">Phosphoenolpyruvate synthase</fullName>
        <ecNumber evidence="5">2.7.9.2</ecNumber>
    </recommendedName>
    <alternativeName>
        <fullName evidence="13">Pyruvate, water dikinase</fullName>
    </alternativeName>
</protein>
<keyword evidence="11" id="KW-0067">ATP-binding</keyword>
<dbReference type="Gene3D" id="3.30.1490.20">
    <property type="entry name" value="ATP-grasp fold, A domain"/>
    <property type="match status" value="1"/>
</dbReference>
<comment type="function">
    <text evidence="2">Catalyzes the phosphorylation of pyruvate to phosphoenolpyruvate.</text>
</comment>
<reference evidence="16 17" key="1">
    <citation type="journal article" date="2016" name="Nat. Commun.">
        <title>Thousands of microbial genomes shed light on interconnected biogeochemical processes in an aquifer system.</title>
        <authorList>
            <person name="Anantharaman K."/>
            <person name="Brown C.T."/>
            <person name="Hug L.A."/>
            <person name="Sharon I."/>
            <person name="Castelle C.J."/>
            <person name="Probst A.J."/>
            <person name="Thomas B.C."/>
            <person name="Singh A."/>
            <person name="Wilkins M.J."/>
            <person name="Karaoz U."/>
            <person name="Brodie E.L."/>
            <person name="Williams K.H."/>
            <person name="Hubbard S.S."/>
            <person name="Banfield J.F."/>
        </authorList>
    </citation>
    <scope>NUCLEOTIDE SEQUENCE [LARGE SCALE GENOMIC DNA]</scope>
</reference>
<keyword evidence="12" id="KW-0460">Magnesium</keyword>
<dbReference type="Gene3D" id="3.30.470.20">
    <property type="entry name" value="ATP-grasp fold, B domain"/>
    <property type="match status" value="3"/>
</dbReference>
<evidence type="ECO:0000256" key="5">
    <source>
        <dbReference type="ARBA" id="ARBA00011996"/>
    </source>
</evidence>
<dbReference type="EC" id="2.7.9.2" evidence="5"/>
<dbReference type="PANTHER" id="PTHR43030:SF1">
    <property type="entry name" value="PHOSPHOENOLPYRUVATE SYNTHASE"/>
    <property type="match status" value="1"/>
</dbReference>
<evidence type="ECO:0000256" key="1">
    <source>
        <dbReference type="ARBA" id="ARBA00001946"/>
    </source>
</evidence>
<comment type="cofactor">
    <cofactor evidence="1">
        <name>Mg(2+)</name>
        <dbReference type="ChEBI" id="CHEBI:18420"/>
    </cofactor>
</comment>
<keyword evidence="8" id="KW-0479">Metal-binding</keyword>
<dbReference type="STRING" id="1802519.A2961_00455"/>
<dbReference type="Pfam" id="PF01326">
    <property type="entry name" value="PPDK_N"/>
    <property type="match status" value="1"/>
</dbReference>
<dbReference type="PANTHER" id="PTHR43030">
    <property type="entry name" value="PHOSPHOENOLPYRUVATE SYNTHASE"/>
    <property type="match status" value="1"/>
</dbReference>
<dbReference type="GO" id="GO:0005524">
    <property type="term" value="F:ATP binding"/>
    <property type="evidence" value="ECO:0007669"/>
    <property type="project" value="UniProtKB-KW"/>
</dbReference>
<dbReference type="SUPFAM" id="SSF56059">
    <property type="entry name" value="Glutathione synthetase ATP-binding domain-like"/>
    <property type="match status" value="1"/>
</dbReference>
<evidence type="ECO:0000256" key="7">
    <source>
        <dbReference type="ARBA" id="ARBA00022679"/>
    </source>
</evidence>
<evidence type="ECO:0000256" key="2">
    <source>
        <dbReference type="ARBA" id="ARBA00002988"/>
    </source>
</evidence>
<evidence type="ECO:0000256" key="12">
    <source>
        <dbReference type="ARBA" id="ARBA00022842"/>
    </source>
</evidence>
<evidence type="ECO:0000256" key="6">
    <source>
        <dbReference type="ARBA" id="ARBA00021623"/>
    </source>
</evidence>
<dbReference type="Proteomes" id="UP000177082">
    <property type="component" value="Unassembled WGS sequence"/>
</dbReference>
<evidence type="ECO:0000313" key="17">
    <source>
        <dbReference type="Proteomes" id="UP000177082"/>
    </source>
</evidence>
<evidence type="ECO:0000256" key="10">
    <source>
        <dbReference type="ARBA" id="ARBA00022777"/>
    </source>
</evidence>
<evidence type="ECO:0000256" key="4">
    <source>
        <dbReference type="ARBA" id="ARBA00007837"/>
    </source>
</evidence>
<dbReference type="InterPro" id="IPR013815">
    <property type="entry name" value="ATP_grasp_subdomain_1"/>
</dbReference>
<evidence type="ECO:0000256" key="8">
    <source>
        <dbReference type="ARBA" id="ARBA00022723"/>
    </source>
</evidence>
<evidence type="ECO:0000256" key="14">
    <source>
        <dbReference type="ARBA" id="ARBA00047700"/>
    </source>
</evidence>
<organism evidence="16 17">
    <name type="scientific">Candidatus Woesebacteria bacterium RIFCSPLOWO2_01_FULL_39_21</name>
    <dbReference type="NCBI Taxonomy" id="1802519"/>
    <lineage>
        <taxon>Bacteria</taxon>
        <taxon>Candidatus Woeseibacteriota</taxon>
    </lineage>
</organism>
<accession>A0A1F8BCT7</accession>
<evidence type="ECO:0000256" key="9">
    <source>
        <dbReference type="ARBA" id="ARBA00022741"/>
    </source>
</evidence>
<evidence type="ECO:0000256" key="11">
    <source>
        <dbReference type="ARBA" id="ARBA00022840"/>
    </source>
</evidence>
<proteinExistence type="inferred from homology"/>
<name>A0A1F8BCT7_9BACT</name>
<gene>
    <name evidence="16" type="ORF">A2961_00455</name>
</gene>
<comment type="similarity">
    <text evidence="4">Belongs to the PEP-utilizing enzyme family.</text>
</comment>
<keyword evidence="10" id="KW-0418">Kinase</keyword>
<feature type="domain" description="Pyruvate phosphate dikinase AMP/ATP-binding" evidence="15">
    <location>
        <begin position="413"/>
        <end position="668"/>
    </location>
</feature>
<comment type="pathway">
    <text evidence="3">Carbohydrate biosynthesis; gluconeogenesis.</text>
</comment>